<dbReference type="InterPro" id="IPR000315">
    <property type="entry name" value="Znf_B-box"/>
</dbReference>
<name>A0A5B6V3L9_9ROSI</name>
<dbReference type="GO" id="GO:0008270">
    <property type="term" value="F:zinc ion binding"/>
    <property type="evidence" value="ECO:0007669"/>
    <property type="project" value="UniProtKB-KW"/>
</dbReference>
<keyword evidence="3" id="KW-0862">Zinc</keyword>
<evidence type="ECO:0000256" key="2">
    <source>
        <dbReference type="ARBA" id="ARBA00022771"/>
    </source>
</evidence>
<dbReference type="OrthoDB" id="153872at2759"/>
<dbReference type="AlphaFoldDB" id="A0A5B6V3L9"/>
<dbReference type="Proteomes" id="UP000325315">
    <property type="component" value="Unassembled WGS sequence"/>
</dbReference>
<gene>
    <name evidence="6" type="ORF">EPI10_007974</name>
</gene>
<dbReference type="SMART" id="SM00336">
    <property type="entry name" value="BBOX"/>
    <property type="match status" value="1"/>
</dbReference>
<protein>
    <submittedName>
        <fullName evidence="6">Zinc finger protein CONSTANS-LIKE 9-like</fullName>
    </submittedName>
</protein>
<dbReference type="CDD" id="cd19821">
    <property type="entry name" value="Bbox1_BBX-like"/>
    <property type="match status" value="1"/>
</dbReference>
<evidence type="ECO:0000256" key="3">
    <source>
        <dbReference type="ARBA" id="ARBA00022833"/>
    </source>
</evidence>
<dbReference type="PANTHER" id="PTHR31717">
    <property type="entry name" value="ZINC FINGER PROTEIN CONSTANS-LIKE 10"/>
    <property type="match status" value="1"/>
</dbReference>
<dbReference type="EMBL" id="SMMG02000008">
    <property type="protein sequence ID" value="KAA3463640.1"/>
    <property type="molecule type" value="Genomic_DNA"/>
</dbReference>
<feature type="domain" description="B box-type" evidence="5">
    <location>
        <begin position="31"/>
        <end position="72"/>
    </location>
</feature>
<dbReference type="PROSITE" id="PS50119">
    <property type="entry name" value="ZF_BBOX"/>
    <property type="match status" value="1"/>
</dbReference>
<evidence type="ECO:0000313" key="7">
    <source>
        <dbReference type="Proteomes" id="UP000325315"/>
    </source>
</evidence>
<organism evidence="6 7">
    <name type="scientific">Gossypium australe</name>
    <dbReference type="NCBI Taxonomy" id="47621"/>
    <lineage>
        <taxon>Eukaryota</taxon>
        <taxon>Viridiplantae</taxon>
        <taxon>Streptophyta</taxon>
        <taxon>Embryophyta</taxon>
        <taxon>Tracheophyta</taxon>
        <taxon>Spermatophyta</taxon>
        <taxon>Magnoliopsida</taxon>
        <taxon>eudicotyledons</taxon>
        <taxon>Gunneridae</taxon>
        <taxon>Pentapetalae</taxon>
        <taxon>rosids</taxon>
        <taxon>malvids</taxon>
        <taxon>Malvales</taxon>
        <taxon>Malvaceae</taxon>
        <taxon>Malvoideae</taxon>
        <taxon>Gossypium</taxon>
    </lineage>
</organism>
<accession>A0A5B6V3L9</accession>
<keyword evidence="7" id="KW-1185">Reference proteome</keyword>
<dbReference type="PANTHER" id="PTHR31717:SF142">
    <property type="entry name" value="B-BOX DOMAIN PROTEIN 30-RELATED"/>
    <property type="match status" value="1"/>
</dbReference>
<sequence length="187" mass="20919">MCKGLQQEGTSSSCLKQGVSLSPNANPRVSTRLVKCELCNSRATLYCQADDAYLCRKCDKWVHDANFLAQRHIRCFLCDTCQNLTQRYLIGASHEIIEHAELSATMEFLPFLVEQHNILVPKDETGPLKESCPKGLAPRVFLRGEVNSLTVDVQKPVAKKAKLSELICGAYWFYDSAAMLLLCLGNY</sequence>
<keyword evidence="1" id="KW-0479">Metal-binding</keyword>
<evidence type="ECO:0000313" key="6">
    <source>
        <dbReference type="EMBL" id="KAA3463640.1"/>
    </source>
</evidence>
<proteinExistence type="predicted"/>
<dbReference type="InterPro" id="IPR049808">
    <property type="entry name" value="CONSTANS-like_Bbox1"/>
</dbReference>
<reference evidence="7" key="1">
    <citation type="journal article" date="2019" name="Plant Biotechnol. J.">
        <title>Genome sequencing of the Australian wild diploid species Gossypium australe highlights disease resistance and delayed gland morphogenesis.</title>
        <authorList>
            <person name="Cai Y."/>
            <person name="Cai X."/>
            <person name="Wang Q."/>
            <person name="Wang P."/>
            <person name="Zhang Y."/>
            <person name="Cai C."/>
            <person name="Xu Y."/>
            <person name="Wang K."/>
            <person name="Zhou Z."/>
            <person name="Wang C."/>
            <person name="Geng S."/>
            <person name="Li B."/>
            <person name="Dong Q."/>
            <person name="Hou Y."/>
            <person name="Wang H."/>
            <person name="Ai P."/>
            <person name="Liu Z."/>
            <person name="Yi F."/>
            <person name="Sun M."/>
            <person name="An G."/>
            <person name="Cheng J."/>
            <person name="Zhang Y."/>
            <person name="Shi Q."/>
            <person name="Xie Y."/>
            <person name="Shi X."/>
            <person name="Chang Y."/>
            <person name="Huang F."/>
            <person name="Chen Y."/>
            <person name="Hong S."/>
            <person name="Mi L."/>
            <person name="Sun Q."/>
            <person name="Zhang L."/>
            <person name="Zhou B."/>
            <person name="Peng R."/>
            <person name="Zhang X."/>
            <person name="Liu F."/>
        </authorList>
    </citation>
    <scope>NUCLEOTIDE SEQUENCE [LARGE SCALE GENOMIC DNA]</scope>
    <source>
        <strain evidence="7">cv. PA1801</strain>
    </source>
</reference>
<evidence type="ECO:0000259" key="5">
    <source>
        <dbReference type="PROSITE" id="PS50119"/>
    </source>
</evidence>
<evidence type="ECO:0000256" key="4">
    <source>
        <dbReference type="PROSITE-ProRule" id="PRU00024"/>
    </source>
</evidence>
<evidence type="ECO:0000256" key="1">
    <source>
        <dbReference type="ARBA" id="ARBA00022723"/>
    </source>
</evidence>
<comment type="caution">
    <text evidence="6">The sequence shown here is derived from an EMBL/GenBank/DDBJ whole genome shotgun (WGS) entry which is preliminary data.</text>
</comment>
<keyword evidence="2 4" id="KW-0863">Zinc-finger</keyword>